<accession>A0A1Y1XFI4</accession>
<reference evidence="9 10" key="1">
    <citation type="submission" date="2016-08" db="EMBL/GenBank/DDBJ databases">
        <title>A Parts List for Fungal Cellulosomes Revealed by Comparative Genomics.</title>
        <authorList>
            <consortium name="DOE Joint Genome Institute"/>
            <person name="Haitjema C.H."/>
            <person name="Gilmore S.P."/>
            <person name="Henske J.K."/>
            <person name="Solomon K.V."/>
            <person name="De Groot R."/>
            <person name="Kuo A."/>
            <person name="Mondo S.J."/>
            <person name="Salamov A.A."/>
            <person name="Labutti K."/>
            <person name="Zhao Z."/>
            <person name="Chiniquy J."/>
            <person name="Barry K."/>
            <person name="Brewer H.M."/>
            <person name="Purvine S.O."/>
            <person name="Wright A.T."/>
            <person name="Boxma B."/>
            <person name="Van Alen T."/>
            <person name="Hackstein J.H."/>
            <person name="Baker S.E."/>
            <person name="Grigoriev I.V."/>
            <person name="O'Malley M.A."/>
        </authorList>
    </citation>
    <scope>NUCLEOTIDE SEQUENCE [LARGE SCALE GENOMIC DNA]</scope>
    <source>
        <strain evidence="9 10">S4</strain>
    </source>
</reference>
<dbReference type="Pfam" id="PF01694">
    <property type="entry name" value="Rhomboid"/>
    <property type="match status" value="1"/>
</dbReference>
<dbReference type="Proteomes" id="UP000193944">
    <property type="component" value="Unassembled WGS sequence"/>
</dbReference>
<feature type="transmembrane region" description="Helical" evidence="7">
    <location>
        <begin position="79"/>
        <end position="97"/>
    </location>
</feature>
<dbReference type="GO" id="GO:0004252">
    <property type="term" value="F:serine-type endopeptidase activity"/>
    <property type="evidence" value="ECO:0007669"/>
    <property type="project" value="InterPro"/>
</dbReference>
<name>A0A1Y1XFI4_9FUNG</name>
<dbReference type="SUPFAM" id="SSF144091">
    <property type="entry name" value="Rhomboid-like"/>
    <property type="match status" value="1"/>
</dbReference>
<dbReference type="GO" id="GO:0016020">
    <property type="term" value="C:membrane"/>
    <property type="evidence" value="ECO:0007669"/>
    <property type="project" value="UniProtKB-SubCell"/>
</dbReference>
<evidence type="ECO:0000256" key="4">
    <source>
        <dbReference type="ARBA" id="ARBA00022801"/>
    </source>
</evidence>
<dbReference type="InterPro" id="IPR022764">
    <property type="entry name" value="Peptidase_S54_rhomboid_dom"/>
</dbReference>
<evidence type="ECO:0000256" key="6">
    <source>
        <dbReference type="ARBA" id="ARBA00023136"/>
    </source>
</evidence>
<reference evidence="9 10" key="2">
    <citation type="submission" date="2016-08" db="EMBL/GenBank/DDBJ databases">
        <title>Pervasive Adenine N6-methylation of Active Genes in Fungi.</title>
        <authorList>
            <consortium name="DOE Joint Genome Institute"/>
            <person name="Mondo S.J."/>
            <person name="Dannebaum R.O."/>
            <person name="Kuo R.C."/>
            <person name="Labutti K."/>
            <person name="Haridas S."/>
            <person name="Kuo A."/>
            <person name="Salamov A."/>
            <person name="Ahrendt S.R."/>
            <person name="Lipzen A."/>
            <person name="Sullivan W."/>
            <person name="Andreopoulos W.B."/>
            <person name="Clum A."/>
            <person name="Lindquist E."/>
            <person name="Daum C."/>
            <person name="Ramamoorthy G.K."/>
            <person name="Gryganskyi A."/>
            <person name="Culley D."/>
            <person name="Magnuson J.K."/>
            <person name="James T.Y."/>
            <person name="O'Malley M.A."/>
            <person name="Stajich J.E."/>
            <person name="Spatafora J.W."/>
            <person name="Visel A."/>
            <person name="Grigoriev I.V."/>
        </authorList>
    </citation>
    <scope>NUCLEOTIDE SEQUENCE [LARGE SCALE GENOMIC DNA]</scope>
    <source>
        <strain evidence="9 10">S4</strain>
    </source>
</reference>
<dbReference type="InterPro" id="IPR035952">
    <property type="entry name" value="Rhomboid-like_sf"/>
</dbReference>
<proteinExistence type="inferred from homology"/>
<organism evidence="9 10">
    <name type="scientific">Anaeromyces robustus</name>
    <dbReference type="NCBI Taxonomy" id="1754192"/>
    <lineage>
        <taxon>Eukaryota</taxon>
        <taxon>Fungi</taxon>
        <taxon>Fungi incertae sedis</taxon>
        <taxon>Chytridiomycota</taxon>
        <taxon>Chytridiomycota incertae sedis</taxon>
        <taxon>Neocallimastigomycetes</taxon>
        <taxon>Neocallimastigales</taxon>
        <taxon>Neocallimastigaceae</taxon>
        <taxon>Anaeromyces</taxon>
    </lineage>
</organism>
<dbReference type="Gene3D" id="1.20.1540.10">
    <property type="entry name" value="Rhomboid-like"/>
    <property type="match status" value="1"/>
</dbReference>
<sequence>MQPDIDELRNIRNSYFKNNEYERNRRENSERLRNRHNYENYNYNFNSNRNSYNRKRNNRGLIEKIKIIIKTIFKKDESVVYTIIAINIIVYMAWEYATYKQEMFFDTDLLDFMHNYFTISWTNLVKRKRYCTLLTSMFSHEDIIHLLSNMVSFYSFSLPVVRCIGKKKFVTSYLLSGIGSSIAHVSFYHWIVPELNKDINRSIFYNFLFSRYIKNTYDNISSLGASGAITGVNTIFSCLYPTKLITYNNFLRLPAWLTMTLFIFGDFYRSLTLTNGHIDTIGHVGGGK</sequence>
<evidence type="ECO:0000256" key="7">
    <source>
        <dbReference type="SAM" id="Phobius"/>
    </source>
</evidence>
<dbReference type="STRING" id="1754192.A0A1Y1XFI4"/>
<dbReference type="OrthoDB" id="418595at2759"/>
<evidence type="ECO:0000256" key="2">
    <source>
        <dbReference type="ARBA" id="ARBA00009045"/>
    </source>
</evidence>
<feature type="domain" description="Peptidase S54 rhomboid" evidence="8">
    <location>
        <begin position="129"/>
        <end position="286"/>
    </location>
</feature>
<evidence type="ECO:0000259" key="8">
    <source>
        <dbReference type="Pfam" id="PF01694"/>
    </source>
</evidence>
<dbReference type="PANTHER" id="PTHR43731:SF14">
    <property type="entry name" value="PRESENILIN-ASSOCIATED RHOMBOID-LIKE PROTEIN, MITOCHONDRIAL"/>
    <property type="match status" value="1"/>
</dbReference>
<comment type="subcellular location">
    <subcellularLocation>
        <location evidence="1">Membrane</location>
        <topology evidence="1">Multi-pass membrane protein</topology>
    </subcellularLocation>
</comment>
<comment type="similarity">
    <text evidence="2">Belongs to the peptidase S54 family.</text>
</comment>
<evidence type="ECO:0000313" key="9">
    <source>
        <dbReference type="EMBL" id="ORX84144.1"/>
    </source>
</evidence>
<keyword evidence="5 7" id="KW-1133">Transmembrane helix</keyword>
<dbReference type="PANTHER" id="PTHR43731">
    <property type="entry name" value="RHOMBOID PROTEASE"/>
    <property type="match status" value="1"/>
</dbReference>
<dbReference type="InterPro" id="IPR050925">
    <property type="entry name" value="Rhomboid_protease_S54"/>
</dbReference>
<comment type="caution">
    <text evidence="9">The sequence shown here is derived from an EMBL/GenBank/DDBJ whole genome shotgun (WGS) entry which is preliminary data.</text>
</comment>
<keyword evidence="10" id="KW-1185">Reference proteome</keyword>
<protein>
    <recommendedName>
        <fullName evidence="8">Peptidase S54 rhomboid domain-containing protein</fullName>
    </recommendedName>
</protein>
<feature type="transmembrane region" description="Helical" evidence="7">
    <location>
        <begin position="143"/>
        <end position="161"/>
    </location>
</feature>
<feature type="transmembrane region" description="Helical" evidence="7">
    <location>
        <begin position="250"/>
        <end position="268"/>
    </location>
</feature>
<evidence type="ECO:0000256" key="1">
    <source>
        <dbReference type="ARBA" id="ARBA00004141"/>
    </source>
</evidence>
<keyword evidence="6 7" id="KW-0472">Membrane</keyword>
<evidence type="ECO:0000256" key="5">
    <source>
        <dbReference type="ARBA" id="ARBA00022989"/>
    </source>
</evidence>
<dbReference type="AlphaFoldDB" id="A0A1Y1XFI4"/>
<keyword evidence="3 7" id="KW-0812">Transmembrane</keyword>
<evidence type="ECO:0000256" key="3">
    <source>
        <dbReference type="ARBA" id="ARBA00022692"/>
    </source>
</evidence>
<gene>
    <name evidence="9" type="ORF">BCR32DRAFT_201174</name>
</gene>
<evidence type="ECO:0000313" key="10">
    <source>
        <dbReference type="Proteomes" id="UP000193944"/>
    </source>
</evidence>
<keyword evidence="4" id="KW-0378">Hydrolase</keyword>
<dbReference type="EMBL" id="MCFG01000058">
    <property type="protein sequence ID" value="ORX84144.1"/>
    <property type="molecule type" value="Genomic_DNA"/>
</dbReference>
<feature type="transmembrane region" description="Helical" evidence="7">
    <location>
        <begin position="173"/>
        <end position="191"/>
    </location>
</feature>